<dbReference type="InterPro" id="IPR002401">
    <property type="entry name" value="Cyt_P450_E_grp-I"/>
</dbReference>
<dbReference type="InterPro" id="IPR050121">
    <property type="entry name" value="Cytochrome_P450_monoxygenase"/>
</dbReference>
<dbReference type="CDD" id="cd11060">
    <property type="entry name" value="CYP57A1-like"/>
    <property type="match status" value="1"/>
</dbReference>
<dbReference type="PRINTS" id="PR00385">
    <property type="entry name" value="P450"/>
</dbReference>
<keyword evidence="2" id="KW-0349">Heme</keyword>
<keyword evidence="2" id="KW-0479">Metal-binding</keyword>
<name>A0AAV9XL06_9PEZI</name>
<dbReference type="EMBL" id="JAVHJO010000002">
    <property type="protein sequence ID" value="KAK6542792.1"/>
    <property type="molecule type" value="Genomic_DNA"/>
</dbReference>
<dbReference type="InterPro" id="IPR036396">
    <property type="entry name" value="Cyt_P450_sf"/>
</dbReference>
<dbReference type="AlphaFoldDB" id="A0AAV9XL06"/>
<feature type="binding site" description="axial binding residue" evidence="2">
    <location>
        <position position="441"/>
    </location>
    <ligand>
        <name>heme</name>
        <dbReference type="ChEBI" id="CHEBI:30413"/>
    </ligand>
    <ligandPart>
        <name>Fe</name>
        <dbReference type="ChEBI" id="CHEBI:18248"/>
    </ligandPart>
</feature>
<dbReference type="Gene3D" id="1.10.630.10">
    <property type="entry name" value="Cytochrome P450"/>
    <property type="match status" value="1"/>
</dbReference>
<dbReference type="GO" id="GO:0005506">
    <property type="term" value="F:iron ion binding"/>
    <property type="evidence" value="ECO:0007669"/>
    <property type="project" value="InterPro"/>
</dbReference>
<protein>
    <recommendedName>
        <fullName evidence="5">Cytochrome P450</fullName>
    </recommendedName>
</protein>
<comment type="similarity">
    <text evidence="1">Belongs to the cytochrome P450 family.</text>
</comment>
<evidence type="ECO:0000313" key="3">
    <source>
        <dbReference type="EMBL" id="KAK6542792.1"/>
    </source>
</evidence>
<keyword evidence="4" id="KW-1185">Reference proteome</keyword>
<dbReference type="PANTHER" id="PTHR24305">
    <property type="entry name" value="CYTOCHROME P450"/>
    <property type="match status" value="1"/>
</dbReference>
<dbReference type="Pfam" id="PF00067">
    <property type="entry name" value="p450"/>
    <property type="match status" value="1"/>
</dbReference>
<dbReference type="SUPFAM" id="SSF48264">
    <property type="entry name" value="Cytochrome P450"/>
    <property type="match status" value="1"/>
</dbReference>
<organism evidence="3 4">
    <name type="scientific">Orbilia ellipsospora</name>
    <dbReference type="NCBI Taxonomy" id="2528407"/>
    <lineage>
        <taxon>Eukaryota</taxon>
        <taxon>Fungi</taxon>
        <taxon>Dikarya</taxon>
        <taxon>Ascomycota</taxon>
        <taxon>Pezizomycotina</taxon>
        <taxon>Orbiliomycetes</taxon>
        <taxon>Orbiliales</taxon>
        <taxon>Orbiliaceae</taxon>
        <taxon>Orbilia</taxon>
    </lineage>
</organism>
<dbReference type="Proteomes" id="UP001365542">
    <property type="component" value="Unassembled WGS sequence"/>
</dbReference>
<dbReference type="InterPro" id="IPR001128">
    <property type="entry name" value="Cyt_P450"/>
</dbReference>
<evidence type="ECO:0008006" key="5">
    <source>
        <dbReference type="Google" id="ProtNLM"/>
    </source>
</evidence>
<dbReference type="GO" id="GO:0016705">
    <property type="term" value="F:oxidoreductase activity, acting on paired donors, with incorporation or reduction of molecular oxygen"/>
    <property type="evidence" value="ECO:0007669"/>
    <property type="project" value="InterPro"/>
</dbReference>
<evidence type="ECO:0000256" key="1">
    <source>
        <dbReference type="ARBA" id="ARBA00010617"/>
    </source>
</evidence>
<keyword evidence="2" id="KW-0408">Iron</keyword>
<evidence type="ECO:0000256" key="2">
    <source>
        <dbReference type="PIRSR" id="PIRSR602401-1"/>
    </source>
</evidence>
<reference evidence="3 4" key="1">
    <citation type="submission" date="2019-10" db="EMBL/GenBank/DDBJ databases">
        <authorList>
            <person name="Palmer J.M."/>
        </authorList>
    </citation>
    <scope>NUCLEOTIDE SEQUENCE [LARGE SCALE GENOMIC DNA]</scope>
    <source>
        <strain evidence="3 4">TWF694</strain>
    </source>
</reference>
<proteinExistence type="inferred from homology"/>
<dbReference type="PANTHER" id="PTHR24305:SF166">
    <property type="entry name" value="CYTOCHROME P450 12A4, MITOCHONDRIAL-RELATED"/>
    <property type="match status" value="1"/>
</dbReference>
<dbReference type="GO" id="GO:0020037">
    <property type="term" value="F:heme binding"/>
    <property type="evidence" value="ECO:0007669"/>
    <property type="project" value="InterPro"/>
</dbReference>
<accession>A0AAV9XL06</accession>
<comment type="caution">
    <text evidence="3">The sequence shown here is derived from an EMBL/GenBank/DDBJ whole genome shotgun (WGS) entry which is preliminary data.</text>
</comment>
<dbReference type="PRINTS" id="PR00463">
    <property type="entry name" value="EP450I"/>
</dbReference>
<gene>
    <name evidence="3" type="ORF">TWF694_006734</name>
</gene>
<dbReference type="GO" id="GO:0004497">
    <property type="term" value="F:monooxygenase activity"/>
    <property type="evidence" value="ECO:0007669"/>
    <property type="project" value="InterPro"/>
</dbReference>
<comment type="cofactor">
    <cofactor evidence="2">
        <name>heme</name>
        <dbReference type="ChEBI" id="CHEBI:30413"/>
    </cofactor>
</comment>
<evidence type="ECO:0000313" key="4">
    <source>
        <dbReference type="Proteomes" id="UP001365542"/>
    </source>
</evidence>
<sequence length="505" mass="57432">MFPAKDLQSLAVAVGLIVTLLCLVSVYRIFFHPLANIPGPFMAKITGEWRNSKYRKGNWHEDVLILHKKYGRVVRIAPNEVAVVDEHAMKNLYSHSHNADKTNWYDIWNPPGGETSLFSTTDRKIHNFLRKRLTQAYSMTSILTYEKHIQGCIDLLLFKLGQNTPGQIVDMSSWTNALAFDVVGELAYGEQLGHLKTGTDVGGFRKDIFEAFAMLATIGHYRIIPVLLSSKTTAALLPPPFGDFLKWSENKVKDRVAHLDEDTREDMLSRFCRMKNPDGTPVGFYDIFNEAMVLVGAGTDTTSAAMKACLYYLSINPKDYRLLQEEIDNFYEENKLGGEIMYLQTQQLPMLQAVIKESTRLFPSINFQLLRYAPENFVIRGHHIPAGTSVGISPIAQNRDPEIWGDDADEFRPGRWLQSEAQSKHFDSSTMTFGGNGPRMCIGKNVALVEIYLFVAQFIRHFDFELPDPKNPWRVTSYWFSMQHDFNLKVTARKAGKFKIPNVTI</sequence>